<keyword evidence="2" id="KW-1185">Reference proteome</keyword>
<evidence type="ECO:0000313" key="1">
    <source>
        <dbReference type="EMBL" id="KAF4647524.1"/>
    </source>
</evidence>
<gene>
    <name evidence="1" type="ORF">FOL47_004496</name>
</gene>
<dbReference type="AlphaFoldDB" id="A0A7J6KKM9"/>
<protein>
    <submittedName>
        <fullName evidence="1">Uncharacterized protein</fullName>
    </submittedName>
</protein>
<dbReference type="Proteomes" id="UP000591131">
    <property type="component" value="Unassembled WGS sequence"/>
</dbReference>
<reference evidence="1 2" key="1">
    <citation type="submission" date="2020-04" db="EMBL/GenBank/DDBJ databases">
        <title>Perkinsus chesapeaki whole genome sequence.</title>
        <authorList>
            <person name="Bogema D.R."/>
        </authorList>
    </citation>
    <scope>NUCLEOTIDE SEQUENCE [LARGE SCALE GENOMIC DNA]</scope>
    <source>
        <strain evidence="1">ATCC PRA-425</strain>
    </source>
</reference>
<dbReference type="EMBL" id="JAAPAO010002550">
    <property type="protein sequence ID" value="KAF4647524.1"/>
    <property type="molecule type" value="Genomic_DNA"/>
</dbReference>
<proteinExistence type="predicted"/>
<name>A0A7J6KKM9_PERCH</name>
<sequence length="222" mass="25080">MGLLLGRHALCLIGVKLSFGGIDQKELQHLKQIYEENINTKNDVVDSHTLSSTADEENTQQNVIYVHISQVTDEPIVVDEETLLEDGLGWSANGGIESREWLEKTIEQALPSLDTSVETDNDEVNLKGIEADAKICLDEQVKKGWVPISRGFRGRLAPKSEILTADTPNQQYQFQVSWDVEDADIHHGQKRRPWDSTRLIDDLSPSEKEEWDRQINGYVSRG</sequence>
<organism evidence="1 2">
    <name type="scientific">Perkinsus chesapeaki</name>
    <name type="common">Clam parasite</name>
    <name type="synonym">Perkinsus andrewsi</name>
    <dbReference type="NCBI Taxonomy" id="330153"/>
    <lineage>
        <taxon>Eukaryota</taxon>
        <taxon>Sar</taxon>
        <taxon>Alveolata</taxon>
        <taxon>Perkinsozoa</taxon>
        <taxon>Perkinsea</taxon>
        <taxon>Perkinsida</taxon>
        <taxon>Perkinsidae</taxon>
        <taxon>Perkinsus</taxon>
    </lineage>
</organism>
<evidence type="ECO:0000313" key="2">
    <source>
        <dbReference type="Proteomes" id="UP000591131"/>
    </source>
</evidence>
<comment type="caution">
    <text evidence="1">The sequence shown here is derived from an EMBL/GenBank/DDBJ whole genome shotgun (WGS) entry which is preliminary data.</text>
</comment>
<accession>A0A7J6KKM9</accession>
<feature type="non-terminal residue" evidence="1">
    <location>
        <position position="222"/>
    </location>
</feature>